<accession>A0A841C9E3</accession>
<dbReference type="InterPro" id="IPR016181">
    <property type="entry name" value="Acyl_CoA_acyltransferase"/>
</dbReference>
<keyword evidence="2" id="KW-0808">Transferase</keyword>
<proteinExistence type="predicted"/>
<dbReference type="EMBL" id="JACHHV010000016">
    <property type="protein sequence ID" value="MBB5888181.1"/>
    <property type="molecule type" value="Genomic_DNA"/>
</dbReference>
<dbReference type="CDD" id="cd04301">
    <property type="entry name" value="NAT_SF"/>
    <property type="match status" value="1"/>
</dbReference>
<dbReference type="GO" id="GO:0016747">
    <property type="term" value="F:acyltransferase activity, transferring groups other than amino-acyl groups"/>
    <property type="evidence" value="ECO:0007669"/>
    <property type="project" value="InterPro"/>
</dbReference>
<dbReference type="RefSeq" id="WP_183539985.1">
    <property type="nucleotide sequence ID" value="NZ_JACHHV010000016.1"/>
</dbReference>
<reference evidence="2 3" key="1">
    <citation type="submission" date="2020-08" db="EMBL/GenBank/DDBJ databases">
        <title>Genomic Encyclopedia of Type Strains, Phase IV (KMG-IV): sequencing the most valuable type-strain genomes for metagenomic binning, comparative biology and taxonomic classification.</title>
        <authorList>
            <person name="Goeker M."/>
        </authorList>
    </citation>
    <scope>NUCLEOTIDE SEQUENCE [LARGE SCALE GENOMIC DNA]</scope>
    <source>
        <strain evidence="2 3">DSM 14925</strain>
    </source>
</reference>
<evidence type="ECO:0000313" key="2">
    <source>
        <dbReference type="EMBL" id="MBB5888181.1"/>
    </source>
</evidence>
<comment type="caution">
    <text evidence="2">The sequence shown here is derived from an EMBL/GenBank/DDBJ whole genome shotgun (WGS) entry which is preliminary data.</text>
</comment>
<name>A0A841C9E3_9LACT</name>
<dbReference type="SUPFAM" id="SSF55729">
    <property type="entry name" value="Acyl-CoA N-acyltransferases (Nat)"/>
    <property type="match status" value="1"/>
</dbReference>
<dbReference type="PANTHER" id="PTHR39173:SF1">
    <property type="entry name" value="ACETYLTRANSFERASE"/>
    <property type="match status" value="1"/>
</dbReference>
<dbReference type="AlphaFoldDB" id="A0A841C9E3"/>
<sequence length="174" mass="20504">MEYKIRTLNIEDKNRFEKFNNDLLKEKNSGFRYSLSTIKEINNYEEYLVERNKLENYTIIPNYSTMTTFYYLDGEDICAKIDCRWELDKGNLSTEGGHIGYITSPNFRGKGIMYKLLTFALTKYNKRNIKQVFITALKDNKASRATIEKVGGILESYYEREDGEIIARYWVTTT</sequence>
<gene>
    <name evidence="2" type="ORF">HNQ37_001073</name>
</gene>
<keyword evidence="3" id="KW-1185">Reference proteome</keyword>
<evidence type="ECO:0000259" key="1">
    <source>
        <dbReference type="PROSITE" id="PS51186"/>
    </source>
</evidence>
<dbReference type="Proteomes" id="UP000562464">
    <property type="component" value="Unassembled WGS sequence"/>
</dbReference>
<organism evidence="2 3">
    <name type="scientific">Lactovum miscens</name>
    <dbReference type="NCBI Taxonomy" id="190387"/>
    <lineage>
        <taxon>Bacteria</taxon>
        <taxon>Bacillati</taxon>
        <taxon>Bacillota</taxon>
        <taxon>Bacilli</taxon>
        <taxon>Lactobacillales</taxon>
        <taxon>Streptococcaceae</taxon>
        <taxon>Lactovum</taxon>
    </lineage>
</organism>
<evidence type="ECO:0000313" key="3">
    <source>
        <dbReference type="Proteomes" id="UP000562464"/>
    </source>
</evidence>
<dbReference type="InterPro" id="IPR000182">
    <property type="entry name" value="GNAT_dom"/>
</dbReference>
<dbReference type="Gene3D" id="3.40.630.30">
    <property type="match status" value="1"/>
</dbReference>
<dbReference type="PANTHER" id="PTHR39173">
    <property type="entry name" value="ACETYLTRANSFERASE"/>
    <property type="match status" value="1"/>
</dbReference>
<protein>
    <submittedName>
        <fullName evidence="2">Putative acetyltransferase</fullName>
    </submittedName>
</protein>
<feature type="domain" description="N-acetyltransferase" evidence="1">
    <location>
        <begin position="3"/>
        <end position="172"/>
    </location>
</feature>
<dbReference type="Pfam" id="PF00583">
    <property type="entry name" value="Acetyltransf_1"/>
    <property type="match status" value="1"/>
</dbReference>
<dbReference type="PROSITE" id="PS51186">
    <property type="entry name" value="GNAT"/>
    <property type="match status" value="1"/>
</dbReference>